<keyword evidence="6 11" id="KW-0328">Glycosyltransferase</keyword>
<organism evidence="11 12">
    <name type="scientific">Candidatus Segetimicrobium genomatis</name>
    <dbReference type="NCBI Taxonomy" id="2569760"/>
    <lineage>
        <taxon>Bacteria</taxon>
        <taxon>Bacillati</taxon>
        <taxon>Candidatus Sysuimicrobiota</taxon>
        <taxon>Candidatus Sysuimicrobiia</taxon>
        <taxon>Candidatus Sysuimicrobiales</taxon>
        <taxon>Candidatus Segetimicrobiaceae</taxon>
        <taxon>Candidatus Segetimicrobium</taxon>
    </lineage>
</organism>
<reference evidence="11 12" key="1">
    <citation type="journal article" date="2019" name="Nat. Microbiol.">
        <title>Mediterranean grassland soil C-N compound turnover is dependent on rainfall and depth, and is mediated by genomically divergent microorganisms.</title>
        <authorList>
            <person name="Diamond S."/>
            <person name="Andeer P.F."/>
            <person name="Li Z."/>
            <person name="Crits-Christoph A."/>
            <person name="Burstein D."/>
            <person name="Anantharaman K."/>
            <person name="Lane K.R."/>
            <person name="Thomas B.C."/>
            <person name="Pan C."/>
            <person name="Northen T.R."/>
            <person name="Banfield J.F."/>
        </authorList>
    </citation>
    <scope>NUCLEOTIDE SEQUENCE [LARGE SCALE GENOMIC DNA]</scope>
    <source>
        <strain evidence="11">NP_6</strain>
    </source>
</reference>
<dbReference type="AlphaFoldDB" id="A0A537JJV3"/>
<evidence type="ECO:0000256" key="10">
    <source>
        <dbReference type="NCBIfam" id="TIGR00215"/>
    </source>
</evidence>
<name>A0A537JJV3_9BACT</name>
<evidence type="ECO:0000256" key="2">
    <source>
        <dbReference type="ARBA" id="ARBA00012687"/>
    </source>
</evidence>
<evidence type="ECO:0000256" key="4">
    <source>
        <dbReference type="ARBA" id="ARBA00022516"/>
    </source>
</evidence>
<dbReference type="SUPFAM" id="SSF53756">
    <property type="entry name" value="UDP-Glycosyltransferase/glycogen phosphorylase"/>
    <property type="match status" value="1"/>
</dbReference>
<evidence type="ECO:0000256" key="9">
    <source>
        <dbReference type="ARBA" id="ARBA00048975"/>
    </source>
</evidence>
<evidence type="ECO:0000256" key="6">
    <source>
        <dbReference type="ARBA" id="ARBA00022676"/>
    </source>
</evidence>
<dbReference type="NCBIfam" id="TIGR00215">
    <property type="entry name" value="lpxB"/>
    <property type="match status" value="1"/>
</dbReference>
<dbReference type="Pfam" id="PF02684">
    <property type="entry name" value="LpxB"/>
    <property type="match status" value="1"/>
</dbReference>
<dbReference type="GO" id="GO:0008915">
    <property type="term" value="F:lipid-A-disaccharide synthase activity"/>
    <property type="evidence" value="ECO:0007669"/>
    <property type="project" value="UniProtKB-UniRule"/>
</dbReference>
<dbReference type="PANTHER" id="PTHR30372:SF4">
    <property type="entry name" value="LIPID-A-DISACCHARIDE SYNTHASE, MITOCHONDRIAL-RELATED"/>
    <property type="match status" value="1"/>
</dbReference>
<dbReference type="InterPro" id="IPR003835">
    <property type="entry name" value="Glyco_trans_19"/>
</dbReference>
<evidence type="ECO:0000256" key="8">
    <source>
        <dbReference type="ARBA" id="ARBA00023098"/>
    </source>
</evidence>
<evidence type="ECO:0000256" key="1">
    <source>
        <dbReference type="ARBA" id="ARBA00002056"/>
    </source>
</evidence>
<dbReference type="EC" id="2.4.1.182" evidence="2 10"/>
<keyword evidence="4" id="KW-0444">Lipid biosynthesis</keyword>
<keyword evidence="8" id="KW-0443">Lipid metabolism</keyword>
<keyword evidence="7 11" id="KW-0808">Transferase</keyword>
<comment type="catalytic activity">
    <reaction evidence="9">
        <text>a lipid X + a UDP-2-N,3-O-bis[(3R)-3-hydroxyacyl]-alpha-D-glucosamine = a lipid A disaccharide + UDP + H(+)</text>
        <dbReference type="Rhea" id="RHEA:67828"/>
        <dbReference type="ChEBI" id="CHEBI:15378"/>
        <dbReference type="ChEBI" id="CHEBI:58223"/>
        <dbReference type="ChEBI" id="CHEBI:137748"/>
        <dbReference type="ChEBI" id="CHEBI:176338"/>
        <dbReference type="ChEBI" id="CHEBI:176343"/>
        <dbReference type="EC" id="2.4.1.182"/>
    </reaction>
</comment>
<keyword evidence="5" id="KW-0441">Lipid A biosynthesis</keyword>
<dbReference type="EMBL" id="VBAN01000090">
    <property type="protein sequence ID" value="TMI83829.1"/>
    <property type="molecule type" value="Genomic_DNA"/>
</dbReference>
<dbReference type="GO" id="GO:0009245">
    <property type="term" value="P:lipid A biosynthetic process"/>
    <property type="evidence" value="ECO:0007669"/>
    <property type="project" value="UniProtKB-UniRule"/>
</dbReference>
<dbReference type="PANTHER" id="PTHR30372">
    <property type="entry name" value="LIPID-A-DISACCHARIDE SYNTHASE"/>
    <property type="match status" value="1"/>
</dbReference>
<dbReference type="Proteomes" id="UP000318093">
    <property type="component" value="Unassembled WGS sequence"/>
</dbReference>
<accession>A0A537JJV3</accession>
<evidence type="ECO:0000256" key="7">
    <source>
        <dbReference type="ARBA" id="ARBA00022679"/>
    </source>
</evidence>
<proteinExistence type="predicted"/>
<sequence>MARGGLVTGAPPRALIVAGEVSGDHQGALLAAALRRRRPDLALSGVGGPEMAAAGVDVLIESLRWGVIGYLEAYVRLPVFAVRFWRLVRLIERMGPDLLVLVDFPGMNRELVRHFSGRVPMVYFFPPQTHARRGRSAARMARAAIRLLAVFPFEAETYRRAGADVVFIGHPAVDAAAAVTTPRESLRAEWGVGSGPVVGLLPGSRAQEIRAHLPPMLEAARALGETRGVQWLLPIASPFLEREIRRAVAETRAPVRLVAGRALEVMQAADLIVVAAGTAPVEAACIGVPMVAVVRLSRLTYWIGRRWVVTPEFDRLGFTVPNIVMGRRIVPELLQDAVTGPRIRAEVERFLSDPAALAWMRGDLGEVRQRLGPPGAVERAAAETLRALDSRPPAT</sequence>
<comment type="caution">
    <text evidence="11">The sequence shown here is derived from an EMBL/GenBank/DDBJ whole genome shotgun (WGS) entry which is preliminary data.</text>
</comment>
<evidence type="ECO:0000256" key="5">
    <source>
        <dbReference type="ARBA" id="ARBA00022556"/>
    </source>
</evidence>
<evidence type="ECO:0000313" key="12">
    <source>
        <dbReference type="Proteomes" id="UP000318093"/>
    </source>
</evidence>
<dbReference type="GO" id="GO:0005543">
    <property type="term" value="F:phospholipid binding"/>
    <property type="evidence" value="ECO:0007669"/>
    <property type="project" value="TreeGrafter"/>
</dbReference>
<comment type="function">
    <text evidence="1">Condensation of UDP-2,3-diacylglucosamine and 2,3-diacylglucosamine-1-phosphate to form lipid A disaccharide, a precursor of lipid A, a phosphorylated glycolipid that anchors the lipopolysaccharide to the outer membrane of the cell.</text>
</comment>
<feature type="non-terminal residue" evidence="11">
    <location>
        <position position="395"/>
    </location>
</feature>
<evidence type="ECO:0000313" key="11">
    <source>
        <dbReference type="EMBL" id="TMI83829.1"/>
    </source>
</evidence>
<protein>
    <recommendedName>
        <fullName evidence="3 10">Lipid-A-disaccharide synthase</fullName>
        <ecNumber evidence="2 10">2.4.1.182</ecNumber>
    </recommendedName>
</protein>
<dbReference type="GO" id="GO:0016020">
    <property type="term" value="C:membrane"/>
    <property type="evidence" value="ECO:0007669"/>
    <property type="project" value="GOC"/>
</dbReference>
<gene>
    <name evidence="11" type="primary">lpxB</name>
    <name evidence="11" type="ORF">E6H03_03090</name>
</gene>
<evidence type="ECO:0000256" key="3">
    <source>
        <dbReference type="ARBA" id="ARBA00020902"/>
    </source>
</evidence>